<evidence type="ECO:0000256" key="1">
    <source>
        <dbReference type="ARBA" id="ARBA00008769"/>
    </source>
</evidence>
<dbReference type="Pfam" id="PF04966">
    <property type="entry name" value="OprB"/>
    <property type="match status" value="1"/>
</dbReference>
<dbReference type="PANTHER" id="PTHR37944:SF1">
    <property type="entry name" value="PORIN B"/>
    <property type="match status" value="1"/>
</dbReference>
<comment type="caution">
    <text evidence="3">The sequence shown here is derived from an EMBL/GenBank/DDBJ whole genome shotgun (WGS) entry which is preliminary data.</text>
</comment>
<dbReference type="GO" id="GO:0008643">
    <property type="term" value="P:carbohydrate transport"/>
    <property type="evidence" value="ECO:0007669"/>
    <property type="project" value="InterPro"/>
</dbReference>
<proteinExistence type="inferred from homology"/>
<dbReference type="AlphaFoldDB" id="A0A1Q9QX87"/>
<dbReference type="PANTHER" id="PTHR37944">
    <property type="entry name" value="PORIN B"/>
    <property type="match status" value="1"/>
</dbReference>
<comment type="similarity">
    <text evidence="1 2">Belongs to the OprB family.</text>
</comment>
<reference evidence="3 4" key="1">
    <citation type="submission" date="2016-10" db="EMBL/GenBank/DDBJ databases">
        <title>Genome Sequence of Pseudomonas putida GM4FR.</title>
        <authorList>
            <person name="Poehlein A."/>
            <person name="Wemheuer F."/>
            <person name="Hollensteiner J."/>
            <person name="Wemheuer B."/>
        </authorList>
    </citation>
    <scope>NUCLEOTIDE SEQUENCE [LARGE SCALE GENOMIC DNA]</scope>
    <source>
        <strain evidence="3 4">GM4FR</strain>
    </source>
</reference>
<dbReference type="GO" id="GO:0015288">
    <property type="term" value="F:porin activity"/>
    <property type="evidence" value="ECO:0007669"/>
    <property type="project" value="InterPro"/>
</dbReference>
<gene>
    <name evidence="3" type="primary">oprB_3</name>
    <name evidence="3" type="ORF">PSEMO_54030</name>
</gene>
<evidence type="ECO:0000313" key="4">
    <source>
        <dbReference type="Proteomes" id="UP000186736"/>
    </source>
</evidence>
<name>A0A1Q9QX87_PSEPU</name>
<dbReference type="Gene3D" id="2.40.160.180">
    <property type="entry name" value="Carbohydrate-selective porin OprB"/>
    <property type="match status" value="1"/>
</dbReference>
<dbReference type="InterPro" id="IPR007049">
    <property type="entry name" value="Carb-sel_porin_OprB"/>
</dbReference>
<organism evidence="3 4">
    <name type="scientific">Pseudomonas putida</name>
    <name type="common">Arthrobacter siderocapsulatus</name>
    <dbReference type="NCBI Taxonomy" id="303"/>
    <lineage>
        <taxon>Bacteria</taxon>
        <taxon>Pseudomonadati</taxon>
        <taxon>Pseudomonadota</taxon>
        <taxon>Gammaproteobacteria</taxon>
        <taxon>Pseudomonadales</taxon>
        <taxon>Pseudomonadaceae</taxon>
        <taxon>Pseudomonas</taxon>
    </lineage>
</organism>
<dbReference type="Proteomes" id="UP000186736">
    <property type="component" value="Unassembled WGS sequence"/>
</dbReference>
<sequence length="308" mass="34491">MTLGQTWRLSQLWYQQRFWDDRLNIKLGLVGVGEDFGTWGCRFQNVSFCGAPAGNWAGDTIYNYPVSQWGARVKFGLTEDTYFQVGVYEQNPSYLETGNGFKMSGSGNKGSLVPVEVVHSLTLGEQKLPGEYRFGGYYSNRSWDDVYDLENGQPKERNRKYGTWVLGKQQVYKDPSFSARGLTLFASATFHDKETSAIERSVQAGIIYTAPFDSRPYDEVNFGVANIHANKRLRNTADRANALNGAVDYNDPDFTPLQNAETNIEINYGFAVTRWLTVRPNLQVVVDPGGVDEVDAAWVAGIKLEVGL</sequence>
<accession>A0A1Q9QX87</accession>
<dbReference type="InterPro" id="IPR038673">
    <property type="entry name" value="OprB_sf"/>
</dbReference>
<evidence type="ECO:0000256" key="2">
    <source>
        <dbReference type="RuleBase" id="RU363072"/>
    </source>
</evidence>
<protein>
    <submittedName>
        <fullName evidence="3">Porin B</fullName>
    </submittedName>
</protein>
<dbReference type="EMBL" id="MKZO01000066">
    <property type="protein sequence ID" value="OLS59728.1"/>
    <property type="molecule type" value="Genomic_DNA"/>
</dbReference>
<dbReference type="InterPro" id="IPR052932">
    <property type="entry name" value="OprB_Porin"/>
</dbReference>
<dbReference type="GO" id="GO:0016020">
    <property type="term" value="C:membrane"/>
    <property type="evidence" value="ECO:0007669"/>
    <property type="project" value="InterPro"/>
</dbReference>
<evidence type="ECO:0000313" key="3">
    <source>
        <dbReference type="EMBL" id="OLS59728.1"/>
    </source>
</evidence>
<dbReference type="OrthoDB" id="545475at2"/>